<proteinExistence type="predicted"/>
<gene>
    <name evidence="1" type="ORF">VIN7_6543</name>
</gene>
<evidence type="ECO:0000313" key="1">
    <source>
        <dbReference type="EMBL" id="EHN02878.1"/>
    </source>
</evidence>
<evidence type="ECO:0000313" key="2">
    <source>
        <dbReference type="Proteomes" id="UP000009009"/>
    </source>
</evidence>
<dbReference type="EMBL" id="AGVY01000185">
    <property type="protein sequence ID" value="EHN02878.1"/>
    <property type="molecule type" value="Genomic_DNA"/>
</dbReference>
<name>H0GTG4_SACCK</name>
<accession>H0GTG4</accession>
<sequence>MRIYINFSLYILKCFLFSPTREAYRYRPTSYSCSCCSSASRALREVYKEEIRCSSCHSLVNFALNVSHCASICSSGSDSSSSSRSRSLLTCSSISRFSMCVSICFCTARGLFTLPWLALLIAFERCCCSLPCGLRLFVLLASDLCTWPDVDDPFADLSPIPLYDMSGTACVGCRKVIC</sequence>
<comment type="caution">
    <text evidence="1">The sequence shown here is derived from an EMBL/GenBank/DDBJ whole genome shotgun (WGS) entry which is preliminary data.</text>
</comment>
<reference evidence="1 2" key="1">
    <citation type="journal article" date="2012" name="FEMS Yeast Res.">
        <title>The genome sequence of the wine yeast VIN7 reveals an allotriploid hybrid genome with Saccharomyces cerevisiae and Saccharomyces kudriavzevii origins.</title>
        <authorList>
            <person name="Borneman A.R."/>
            <person name="Desany B.A."/>
            <person name="Riches D."/>
            <person name="Affourtit J.P."/>
            <person name="Forgan A.H."/>
            <person name="Pretorius I.S."/>
            <person name="Egholm M."/>
            <person name="Chambers P.J."/>
        </authorList>
    </citation>
    <scope>NUCLEOTIDE SEQUENCE [LARGE SCALE GENOMIC DNA]</scope>
    <source>
        <strain evidence="1 2">VIN7</strain>
    </source>
</reference>
<dbReference type="Proteomes" id="UP000009009">
    <property type="component" value="Unassembled WGS sequence"/>
</dbReference>
<keyword evidence="2" id="KW-1185">Reference proteome</keyword>
<organism evidence="1 2">
    <name type="scientific">Saccharomyces cerevisiae x Saccharomyces kudriavzevii (strain VIN7)</name>
    <name type="common">Yeast</name>
    <dbReference type="NCBI Taxonomy" id="1095631"/>
    <lineage>
        <taxon>Eukaryota</taxon>
        <taxon>Fungi</taxon>
        <taxon>Dikarya</taxon>
        <taxon>Ascomycota</taxon>
        <taxon>Saccharomycotina</taxon>
        <taxon>Saccharomycetes</taxon>
        <taxon>Saccharomycetales</taxon>
        <taxon>Saccharomycetaceae</taxon>
        <taxon>Saccharomyces</taxon>
    </lineage>
</organism>
<dbReference type="HOGENOM" id="CLU_1511426_0_0_1"/>
<dbReference type="AlphaFoldDB" id="H0GTG4"/>
<protein>
    <submittedName>
        <fullName evidence="1">Cwc21p</fullName>
    </submittedName>
</protein>